<dbReference type="EMBL" id="CP000383">
    <property type="protein sequence ID" value="ABG58588.1"/>
    <property type="molecule type" value="Genomic_DNA"/>
</dbReference>
<dbReference type="PANTHER" id="PTHR24421:SF10">
    <property type="entry name" value="NITRATE_NITRITE SENSOR PROTEIN NARQ"/>
    <property type="match status" value="1"/>
</dbReference>
<dbReference type="Proteomes" id="UP000001822">
    <property type="component" value="Chromosome"/>
</dbReference>
<dbReference type="PROSITE" id="PS50109">
    <property type="entry name" value="HIS_KIN"/>
    <property type="match status" value="1"/>
</dbReference>
<dbReference type="GO" id="GO:0000155">
    <property type="term" value="F:phosphorelay sensor kinase activity"/>
    <property type="evidence" value="ECO:0007669"/>
    <property type="project" value="InterPro"/>
</dbReference>
<evidence type="ECO:0000256" key="16">
    <source>
        <dbReference type="ARBA" id="ARBA00023014"/>
    </source>
</evidence>
<evidence type="ECO:0000256" key="7">
    <source>
        <dbReference type="ARBA" id="ARBA00022490"/>
    </source>
</evidence>
<keyword evidence="13" id="KW-0067">ATP-binding</keyword>
<evidence type="ECO:0000259" key="20">
    <source>
        <dbReference type="PROSITE" id="PS50109"/>
    </source>
</evidence>
<dbReference type="GO" id="GO:0005737">
    <property type="term" value="C:cytoplasm"/>
    <property type="evidence" value="ECO:0007669"/>
    <property type="project" value="UniProtKB-SubCell"/>
</dbReference>
<feature type="domain" description="Histidine kinase" evidence="20">
    <location>
        <begin position="327"/>
        <end position="524"/>
    </location>
</feature>
<keyword evidence="6" id="KW-0004">4Fe-4S</keyword>
<evidence type="ECO:0000256" key="12">
    <source>
        <dbReference type="ARBA" id="ARBA00022777"/>
    </source>
</evidence>
<dbReference type="SUPFAM" id="SSF55874">
    <property type="entry name" value="ATPase domain of HSP90 chaperone/DNA topoisomerase II/histidine kinase"/>
    <property type="match status" value="1"/>
</dbReference>
<dbReference type="Pfam" id="PF13426">
    <property type="entry name" value="PAS_9"/>
    <property type="match status" value="1"/>
</dbReference>
<evidence type="ECO:0000259" key="22">
    <source>
        <dbReference type="PROSITE" id="PS50113"/>
    </source>
</evidence>
<feature type="domain" description="PAC" evidence="22">
    <location>
        <begin position="259"/>
        <end position="311"/>
    </location>
</feature>
<dbReference type="InterPro" id="IPR050482">
    <property type="entry name" value="Sensor_HK_TwoCompSys"/>
</dbReference>
<dbReference type="GO" id="GO:0046872">
    <property type="term" value="F:metal ion binding"/>
    <property type="evidence" value="ECO:0007669"/>
    <property type="project" value="UniProtKB-KW"/>
</dbReference>
<dbReference type="InterPro" id="IPR000700">
    <property type="entry name" value="PAS-assoc_C"/>
</dbReference>
<comment type="cofactor">
    <cofactor evidence="2">
        <name>[4Fe-4S] cluster</name>
        <dbReference type="ChEBI" id="CHEBI:49883"/>
    </cofactor>
</comment>
<dbReference type="InterPro" id="IPR005467">
    <property type="entry name" value="His_kinase_dom"/>
</dbReference>
<comment type="function">
    <text evidence="17">Member of the two-component regulatory system NreB/NreC involved in the control of dissimilatory nitrate/nitrite reduction in response to oxygen. NreB functions as a direct oxygen sensor histidine kinase which is autophosphorylated, in the absence of oxygen, probably at the conserved histidine residue, and transfers its phosphate group probably to a conserved aspartate residue of NreC. NreB/NreC activates the expression of the nitrate (narGHJI) and nitrite (nir) reductase operons, as well as the putative nitrate transporter gene narT.</text>
</comment>
<evidence type="ECO:0000313" key="24">
    <source>
        <dbReference type="Proteomes" id="UP000001822"/>
    </source>
</evidence>
<keyword evidence="9 23" id="KW-0808">Transferase</keyword>
<keyword evidence="16" id="KW-0411">Iron-sulfur</keyword>
<dbReference type="AlphaFoldDB" id="A0A6N4SQI3"/>
<dbReference type="Pfam" id="PF02518">
    <property type="entry name" value="HATPase_c"/>
    <property type="match status" value="1"/>
</dbReference>
<dbReference type="PROSITE" id="PS50113">
    <property type="entry name" value="PAC"/>
    <property type="match status" value="1"/>
</dbReference>
<dbReference type="KEGG" id="chu:CHU_1316"/>
<keyword evidence="19" id="KW-0812">Transmembrane</keyword>
<keyword evidence="24" id="KW-1185">Reference proteome</keyword>
<evidence type="ECO:0000256" key="13">
    <source>
        <dbReference type="ARBA" id="ARBA00022840"/>
    </source>
</evidence>
<evidence type="ECO:0000256" key="5">
    <source>
        <dbReference type="ARBA" id="ARBA00017322"/>
    </source>
</evidence>
<dbReference type="Pfam" id="PF07730">
    <property type="entry name" value="HisKA_3"/>
    <property type="match status" value="1"/>
</dbReference>
<dbReference type="InterPro" id="IPR000014">
    <property type="entry name" value="PAS"/>
</dbReference>
<keyword evidence="8" id="KW-0597">Phosphoprotein</keyword>
<evidence type="ECO:0000256" key="6">
    <source>
        <dbReference type="ARBA" id="ARBA00022485"/>
    </source>
</evidence>
<keyword evidence="14" id="KW-0408">Iron</keyword>
<keyword evidence="11" id="KW-0547">Nucleotide-binding</keyword>
<feature type="transmembrane region" description="Helical" evidence="19">
    <location>
        <begin position="126"/>
        <end position="146"/>
    </location>
</feature>
<evidence type="ECO:0000256" key="15">
    <source>
        <dbReference type="ARBA" id="ARBA00023012"/>
    </source>
</evidence>
<sequence>MCLLIRDDLPHKQYSDMGKELTTLLTGWKERQLGLLHGDTALKLPSTESLAIQKMFKQTEPYFSQVYENASIIANESQNVRKDSLVVETALKKVIDSEKKFLNHMNEIVYQYDAEARAKVLFLKNIEFILFVVTILILIAEGLFIFKPVSRKIKETISELIDAESKSTALTHKIKIANNSLSKSLKDIKGINYALELATIMIRTDRYGVITYANEKFCEILKYDKEELIGQRFDILNSHYHAQRFFDIMWETISTGNVWNDEIRNKAKDGSYVWLDTTIIPVLNDEHVPNQYIAIYTDLSEKFRQSVTEHKIRTTSVLEGQEHERRKIARELHDGLGQMLTALKFNIQGMKTPSTKKEQAHVEGIKQLIQETILEVRRISFDLMPSVLNDFGLAAALQHLSERFTISGTKQISIEYVGVKDIGRFGKNVEINTYRIVQEALNNAIKYAEATKITLDLQFDSNRIQFSIQDNGKGFTPHDKKKADGSGRGMTNIRERVSLLNGNLIFNSIIEEGTTITVEIPAVIV</sequence>
<dbReference type="CDD" id="cd00130">
    <property type="entry name" value="PAS"/>
    <property type="match status" value="1"/>
</dbReference>
<dbReference type="InterPro" id="IPR036890">
    <property type="entry name" value="HATPase_C_sf"/>
</dbReference>
<keyword evidence="12 23" id="KW-0418">Kinase</keyword>
<dbReference type="SMART" id="SM00086">
    <property type="entry name" value="PAC"/>
    <property type="match status" value="1"/>
</dbReference>
<evidence type="ECO:0000256" key="14">
    <source>
        <dbReference type="ARBA" id="ARBA00023004"/>
    </source>
</evidence>
<evidence type="ECO:0000256" key="10">
    <source>
        <dbReference type="ARBA" id="ARBA00022723"/>
    </source>
</evidence>
<evidence type="ECO:0000256" key="3">
    <source>
        <dbReference type="ARBA" id="ARBA00004496"/>
    </source>
</evidence>
<dbReference type="InterPro" id="IPR011712">
    <property type="entry name" value="Sig_transdc_His_kin_sub3_dim/P"/>
</dbReference>
<dbReference type="SUPFAM" id="SSF55785">
    <property type="entry name" value="PYP-like sensor domain (PAS domain)"/>
    <property type="match status" value="1"/>
</dbReference>
<protein>
    <recommendedName>
        <fullName evidence="5">Oxygen sensor histidine kinase NreB</fullName>
        <ecNumber evidence="4">2.7.13.3</ecNumber>
    </recommendedName>
    <alternativeName>
        <fullName evidence="18">Nitrogen regulation protein B</fullName>
    </alternativeName>
</protein>
<dbReference type="Gene3D" id="3.30.450.20">
    <property type="entry name" value="PAS domain"/>
    <property type="match status" value="1"/>
</dbReference>
<evidence type="ECO:0000256" key="9">
    <source>
        <dbReference type="ARBA" id="ARBA00022679"/>
    </source>
</evidence>
<evidence type="ECO:0000256" key="4">
    <source>
        <dbReference type="ARBA" id="ARBA00012438"/>
    </source>
</evidence>
<evidence type="ECO:0000313" key="23">
    <source>
        <dbReference type="EMBL" id="ABG58588.1"/>
    </source>
</evidence>
<dbReference type="InterPro" id="IPR004358">
    <property type="entry name" value="Sig_transdc_His_kin-like_C"/>
</dbReference>
<gene>
    <name evidence="23" type="primary">uhpB</name>
    <name evidence="23" type="ordered locus">CHU_1316</name>
</gene>
<keyword evidence="15" id="KW-0902">Two-component regulatory system</keyword>
<comment type="subcellular location">
    <subcellularLocation>
        <location evidence="3">Cytoplasm</location>
    </subcellularLocation>
</comment>
<dbReference type="CDD" id="cd16917">
    <property type="entry name" value="HATPase_UhpB-NarQ-NarX-like"/>
    <property type="match status" value="1"/>
</dbReference>
<dbReference type="InterPro" id="IPR001610">
    <property type="entry name" value="PAC"/>
</dbReference>
<keyword evidence="19" id="KW-0472">Membrane</keyword>
<dbReference type="PANTHER" id="PTHR24421">
    <property type="entry name" value="NITRATE/NITRITE SENSOR PROTEIN NARX-RELATED"/>
    <property type="match status" value="1"/>
</dbReference>
<proteinExistence type="predicted"/>
<dbReference type="InterPro" id="IPR035965">
    <property type="entry name" value="PAS-like_dom_sf"/>
</dbReference>
<evidence type="ECO:0000256" key="8">
    <source>
        <dbReference type="ARBA" id="ARBA00022553"/>
    </source>
</evidence>
<dbReference type="GO" id="GO:0016020">
    <property type="term" value="C:membrane"/>
    <property type="evidence" value="ECO:0007669"/>
    <property type="project" value="InterPro"/>
</dbReference>
<evidence type="ECO:0000256" key="1">
    <source>
        <dbReference type="ARBA" id="ARBA00000085"/>
    </source>
</evidence>
<evidence type="ECO:0000256" key="19">
    <source>
        <dbReference type="SAM" id="Phobius"/>
    </source>
</evidence>
<dbReference type="PRINTS" id="PR00344">
    <property type="entry name" value="BCTRLSENSOR"/>
</dbReference>
<accession>A0A6N4SQI3</accession>
<dbReference type="SMART" id="SM00091">
    <property type="entry name" value="PAS"/>
    <property type="match status" value="1"/>
</dbReference>
<dbReference type="GO" id="GO:0005524">
    <property type="term" value="F:ATP binding"/>
    <property type="evidence" value="ECO:0007669"/>
    <property type="project" value="UniProtKB-KW"/>
</dbReference>
<dbReference type="EC" id="2.7.13.3" evidence="4"/>
<evidence type="ECO:0000256" key="18">
    <source>
        <dbReference type="ARBA" id="ARBA00030800"/>
    </source>
</evidence>
<name>A0A6N4SQI3_CYTH3</name>
<dbReference type="GO" id="GO:0051539">
    <property type="term" value="F:4 iron, 4 sulfur cluster binding"/>
    <property type="evidence" value="ECO:0007669"/>
    <property type="project" value="UniProtKB-KW"/>
</dbReference>
<dbReference type="GO" id="GO:0046983">
    <property type="term" value="F:protein dimerization activity"/>
    <property type="evidence" value="ECO:0007669"/>
    <property type="project" value="InterPro"/>
</dbReference>
<comment type="catalytic activity">
    <reaction evidence="1">
        <text>ATP + protein L-histidine = ADP + protein N-phospho-L-histidine.</text>
        <dbReference type="EC" id="2.7.13.3"/>
    </reaction>
</comment>
<dbReference type="SMART" id="SM00387">
    <property type="entry name" value="HATPase_c"/>
    <property type="match status" value="1"/>
</dbReference>
<keyword evidence="19" id="KW-1133">Transmembrane helix</keyword>
<dbReference type="NCBIfam" id="TIGR00229">
    <property type="entry name" value="sensory_box"/>
    <property type="match status" value="1"/>
</dbReference>
<dbReference type="PROSITE" id="PS50112">
    <property type="entry name" value="PAS"/>
    <property type="match status" value="1"/>
</dbReference>
<evidence type="ECO:0000256" key="17">
    <source>
        <dbReference type="ARBA" id="ARBA00024827"/>
    </source>
</evidence>
<keyword evidence="10" id="KW-0479">Metal-binding</keyword>
<organism evidence="23 24">
    <name type="scientific">Cytophaga hutchinsonii (strain ATCC 33406 / DSM 1761 / CIP 103989 / NBRC 15051 / NCIMB 9469 / D465)</name>
    <dbReference type="NCBI Taxonomy" id="269798"/>
    <lineage>
        <taxon>Bacteria</taxon>
        <taxon>Pseudomonadati</taxon>
        <taxon>Bacteroidota</taxon>
        <taxon>Cytophagia</taxon>
        <taxon>Cytophagales</taxon>
        <taxon>Cytophagaceae</taxon>
        <taxon>Cytophaga</taxon>
    </lineage>
</organism>
<reference evidence="23 24" key="1">
    <citation type="journal article" date="2007" name="Appl. Environ. Microbiol.">
        <title>Genome sequence of the cellulolytic gliding bacterium Cytophaga hutchinsonii.</title>
        <authorList>
            <person name="Xie G."/>
            <person name="Bruce D.C."/>
            <person name="Challacombe J.F."/>
            <person name="Chertkov O."/>
            <person name="Detter J.C."/>
            <person name="Gilna P."/>
            <person name="Han C.S."/>
            <person name="Lucas S."/>
            <person name="Misra M."/>
            <person name="Myers G.L."/>
            <person name="Richardson P."/>
            <person name="Tapia R."/>
            <person name="Thayer N."/>
            <person name="Thompson L.S."/>
            <person name="Brettin T.S."/>
            <person name="Henrissat B."/>
            <person name="Wilson D.B."/>
            <person name="McBride M.J."/>
        </authorList>
    </citation>
    <scope>NUCLEOTIDE SEQUENCE [LARGE SCALE GENOMIC DNA]</scope>
    <source>
        <strain evidence="24">ATCC 33406 / DSM 1761 / CIP 103989 / NBRC 15051 / NCIMB 9469 / D465</strain>
    </source>
</reference>
<evidence type="ECO:0000256" key="11">
    <source>
        <dbReference type="ARBA" id="ARBA00022741"/>
    </source>
</evidence>
<feature type="domain" description="PAS" evidence="21">
    <location>
        <begin position="187"/>
        <end position="243"/>
    </location>
</feature>
<dbReference type="Gene3D" id="3.30.565.10">
    <property type="entry name" value="Histidine kinase-like ATPase, C-terminal domain"/>
    <property type="match status" value="1"/>
</dbReference>
<evidence type="ECO:0000259" key="21">
    <source>
        <dbReference type="PROSITE" id="PS50112"/>
    </source>
</evidence>
<keyword evidence="7" id="KW-0963">Cytoplasm</keyword>
<dbReference type="Gene3D" id="1.20.5.1930">
    <property type="match status" value="1"/>
</dbReference>
<dbReference type="InterPro" id="IPR003594">
    <property type="entry name" value="HATPase_dom"/>
</dbReference>
<evidence type="ECO:0000256" key="2">
    <source>
        <dbReference type="ARBA" id="ARBA00001966"/>
    </source>
</evidence>